<keyword evidence="3 12" id="KW-0349">Heme</keyword>
<keyword evidence="7 12" id="KW-0735">Signal-anchor</keyword>
<keyword evidence="8 12" id="KW-1133">Transmembrane helix</keyword>
<evidence type="ECO:0000256" key="4">
    <source>
        <dbReference type="ARBA" id="ARBA00022692"/>
    </source>
</evidence>
<keyword evidence="9 12" id="KW-0408">Iron</keyword>
<dbReference type="NCBIfam" id="NF009731">
    <property type="entry name" value="PRK13254.1-5"/>
    <property type="match status" value="1"/>
</dbReference>
<feature type="binding site" description="axial binding residue" evidence="12 13">
    <location>
        <position position="127"/>
    </location>
    <ligand>
        <name>heme</name>
        <dbReference type="ChEBI" id="CHEBI:30413"/>
    </ligand>
    <ligandPart>
        <name>Fe</name>
        <dbReference type="ChEBI" id="CHEBI:18248"/>
    </ligandPart>
</feature>
<evidence type="ECO:0000256" key="2">
    <source>
        <dbReference type="ARBA" id="ARBA00022475"/>
    </source>
</evidence>
<gene>
    <name evidence="12 15" type="primary">ccmE</name>
    <name evidence="12" type="synonym">cycJ</name>
    <name evidence="15" type="ORF">HWD57_19310</name>
</gene>
<dbReference type="InterPro" id="IPR004329">
    <property type="entry name" value="CcmE"/>
</dbReference>
<keyword evidence="10 12" id="KW-0472">Membrane</keyword>
<dbReference type="GO" id="GO:0017003">
    <property type="term" value="P:protein-heme linkage"/>
    <property type="evidence" value="ECO:0007669"/>
    <property type="project" value="UniProtKB-UniRule"/>
</dbReference>
<evidence type="ECO:0000256" key="6">
    <source>
        <dbReference type="ARBA" id="ARBA00022748"/>
    </source>
</evidence>
<feature type="region of interest" description="Disordered" evidence="14">
    <location>
        <begin position="130"/>
        <end position="159"/>
    </location>
</feature>
<dbReference type="AlphaFoldDB" id="A0A7D5SP41"/>
<dbReference type="InterPro" id="IPR012340">
    <property type="entry name" value="NA-bd_OB-fold"/>
</dbReference>
<comment type="function">
    <text evidence="11 12">Heme chaperone required for the biogenesis of c-type cytochromes. Transiently binds heme delivered by CcmC and transfers the heme to apo-cytochromes in a process facilitated by CcmF and CcmH.</text>
</comment>
<feature type="binding site" description="covalent" evidence="12 13">
    <location>
        <position position="123"/>
    </location>
    <ligand>
        <name>heme</name>
        <dbReference type="ChEBI" id="CHEBI:30413"/>
    </ligand>
</feature>
<dbReference type="HAMAP" id="MF_01959">
    <property type="entry name" value="CcmE"/>
    <property type="match status" value="1"/>
</dbReference>
<feature type="topological domain" description="Extracellular" evidence="12">
    <location>
        <begin position="29"/>
        <end position="159"/>
    </location>
</feature>
<dbReference type="NCBIfam" id="NF009729">
    <property type="entry name" value="PRK13254.1-3"/>
    <property type="match status" value="1"/>
</dbReference>
<evidence type="ECO:0000256" key="12">
    <source>
        <dbReference type="HAMAP-Rule" id="MF_01959"/>
    </source>
</evidence>
<evidence type="ECO:0000256" key="11">
    <source>
        <dbReference type="ARBA" id="ARBA00056663"/>
    </source>
</evidence>
<keyword evidence="2 12" id="KW-1003">Cell membrane</keyword>
<evidence type="ECO:0000313" key="15">
    <source>
        <dbReference type="EMBL" id="QLH51705.1"/>
    </source>
</evidence>
<comment type="subcellular location">
    <subcellularLocation>
        <location evidence="1">Cell inner membrane</location>
    </subcellularLocation>
    <subcellularLocation>
        <location evidence="12">Cell membrane</location>
        <topology evidence="12">Single-pass type II membrane protein</topology>
    </subcellularLocation>
</comment>
<feature type="compositionally biased region" description="Low complexity" evidence="14">
    <location>
        <begin position="146"/>
        <end position="159"/>
    </location>
</feature>
<name>A0A7D5SP41_9PROT</name>
<dbReference type="Gene3D" id="2.40.50.140">
    <property type="entry name" value="Nucleic acid-binding proteins"/>
    <property type="match status" value="1"/>
</dbReference>
<keyword evidence="4 12" id="KW-0812">Transmembrane</keyword>
<evidence type="ECO:0000256" key="9">
    <source>
        <dbReference type="ARBA" id="ARBA00023004"/>
    </source>
</evidence>
<evidence type="ECO:0000256" key="14">
    <source>
        <dbReference type="SAM" id="MobiDB-lite"/>
    </source>
</evidence>
<evidence type="ECO:0000256" key="7">
    <source>
        <dbReference type="ARBA" id="ARBA00022968"/>
    </source>
</evidence>
<evidence type="ECO:0000256" key="10">
    <source>
        <dbReference type="ARBA" id="ARBA00023136"/>
    </source>
</evidence>
<comment type="similarity">
    <text evidence="12">Belongs to the CcmE/CycJ family.</text>
</comment>
<sequence>MKPRHQRMALIVGGLAILGLVATLVLNAFQSNLVFFFSPTQVAAGEAPKGKSFRIGGMVKEGSLQRQPDGVTLRFVVTDTDRDMTVAYKGILPDLFREGKGVVAQGRLAEDGVFAATEVLAKHDENYMPPEAAKAVSDAHERAASHKAAAEATARTLKP</sequence>
<organism evidence="15 16">
    <name type="scientific">Candidatus Accumulibacter cognatus</name>
    <dbReference type="NCBI Taxonomy" id="2954383"/>
    <lineage>
        <taxon>Bacteria</taxon>
        <taxon>Pseudomonadati</taxon>
        <taxon>Pseudomonadota</taxon>
        <taxon>Betaproteobacteria</taxon>
        <taxon>Candidatus Accumulibacter</taxon>
    </lineage>
</organism>
<dbReference type="NCBIfam" id="NF009727">
    <property type="entry name" value="PRK13254.1-1"/>
    <property type="match status" value="1"/>
</dbReference>
<dbReference type="GO" id="GO:0046872">
    <property type="term" value="F:metal ion binding"/>
    <property type="evidence" value="ECO:0007669"/>
    <property type="project" value="UniProtKB-KW"/>
</dbReference>
<dbReference type="GO" id="GO:0005886">
    <property type="term" value="C:plasma membrane"/>
    <property type="evidence" value="ECO:0007669"/>
    <property type="project" value="UniProtKB-SubCell"/>
</dbReference>
<evidence type="ECO:0000256" key="1">
    <source>
        <dbReference type="ARBA" id="ARBA00004533"/>
    </source>
</evidence>
<dbReference type="Pfam" id="PF03100">
    <property type="entry name" value="CcmE"/>
    <property type="match status" value="1"/>
</dbReference>
<accession>A0A7D5SP41</accession>
<dbReference type="FunFam" id="2.40.50.140:FF:000104">
    <property type="entry name" value="Cytochrome c-type biogenesis protein CcmE"/>
    <property type="match status" value="1"/>
</dbReference>
<proteinExistence type="inferred from homology"/>
<protein>
    <recommendedName>
        <fullName evidence="12">Cytochrome c-type biogenesis protein CcmE</fullName>
    </recommendedName>
    <alternativeName>
        <fullName evidence="12">Cytochrome c maturation protein E</fullName>
    </alternativeName>
    <alternativeName>
        <fullName evidence="12">Heme chaperone CcmE</fullName>
    </alternativeName>
</protein>
<dbReference type="EMBL" id="CP058708">
    <property type="protein sequence ID" value="QLH51705.1"/>
    <property type="molecule type" value="Genomic_DNA"/>
</dbReference>
<evidence type="ECO:0000256" key="13">
    <source>
        <dbReference type="PIRSR" id="PIRSR604329-50"/>
    </source>
</evidence>
<dbReference type="PANTHER" id="PTHR34128:SF2">
    <property type="entry name" value="CYTOCHROME C-TYPE BIOGENESIS PROTEIN CCME HOMOLOG, MITOCHONDRIAL"/>
    <property type="match status" value="1"/>
</dbReference>
<evidence type="ECO:0000256" key="5">
    <source>
        <dbReference type="ARBA" id="ARBA00022723"/>
    </source>
</evidence>
<reference evidence="15 16" key="1">
    <citation type="journal article" date="2019" name="Microbiome">
        <title>Annotated bacterial chromosomes from frame-shift-corrected long-read metagenomic data.</title>
        <authorList>
            <person name="Arumugam K."/>
            <person name="Bagci C."/>
            <person name="Bessarab I."/>
            <person name="Beier S."/>
            <person name="Buchfink B."/>
            <person name="Gorska A."/>
            <person name="Qiu G."/>
            <person name="Huson D.H."/>
            <person name="Williams R.B.H."/>
        </authorList>
    </citation>
    <scope>NUCLEOTIDE SEQUENCE [LARGE SCALE GENOMIC DNA]</scope>
    <source>
        <strain evidence="15">SSA1</strain>
    </source>
</reference>
<dbReference type="KEGG" id="acog:HWD57_19310"/>
<dbReference type="GO" id="GO:0020037">
    <property type="term" value="F:heme binding"/>
    <property type="evidence" value="ECO:0007669"/>
    <property type="project" value="InterPro"/>
</dbReference>
<evidence type="ECO:0000313" key="16">
    <source>
        <dbReference type="Proteomes" id="UP000509684"/>
    </source>
</evidence>
<dbReference type="RefSeq" id="WP_273704681.1">
    <property type="nucleotide sequence ID" value="NZ_JDST02000070.1"/>
</dbReference>
<dbReference type="GO" id="GO:0017004">
    <property type="term" value="P:cytochrome complex assembly"/>
    <property type="evidence" value="ECO:0007669"/>
    <property type="project" value="UniProtKB-KW"/>
</dbReference>
<dbReference type="InterPro" id="IPR036127">
    <property type="entry name" value="CcmE-like_sf"/>
</dbReference>
<evidence type="ECO:0000256" key="3">
    <source>
        <dbReference type="ARBA" id="ARBA00022617"/>
    </source>
</evidence>
<dbReference type="PANTHER" id="PTHR34128">
    <property type="entry name" value="CYTOCHROME C-TYPE BIOGENESIS PROTEIN CCME HOMOLOG, MITOCHONDRIAL"/>
    <property type="match status" value="1"/>
</dbReference>
<keyword evidence="5 12" id="KW-0479">Metal-binding</keyword>
<keyword evidence="6 12" id="KW-0201">Cytochrome c-type biogenesis</keyword>
<feature type="topological domain" description="Cytoplasmic" evidence="12">
    <location>
        <begin position="1"/>
        <end position="7"/>
    </location>
</feature>
<dbReference type="Proteomes" id="UP000509684">
    <property type="component" value="Chromosome"/>
</dbReference>
<dbReference type="SUPFAM" id="SSF82093">
    <property type="entry name" value="Heme chaperone CcmE"/>
    <property type="match status" value="1"/>
</dbReference>
<evidence type="ECO:0000256" key="8">
    <source>
        <dbReference type="ARBA" id="ARBA00022989"/>
    </source>
</evidence>